<dbReference type="GO" id="GO:0051754">
    <property type="term" value="P:meiotic sister chromatid cohesion, centromeric"/>
    <property type="evidence" value="ECO:0007669"/>
    <property type="project" value="TreeGrafter"/>
</dbReference>
<feature type="binding site" evidence="25">
    <location>
        <position position="719"/>
    </location>
    <ligand>
        <name>ATP</name>
        <dbReference type="ChEBI" id="CHEBI:30616"/>
    </ligand>
</feature>
<feature type="region of interest" description="Disordered" evidence="26">
    <location>
        <begin position="606"/>
        <end position="626"/>
    </location>
</feature>
<evidence type="ECO:0000256" key="20">
    <source>
        <dbReference type="ARBA" id="ARBA00047899"/>
    </source>
</evidence>
<dbReference type="GO" id="GO:0004674">
    <property type="term" value="F:protein serine/threonine kinase activity"/>
    <property type="evidence" value="ECO:0007669"/>
    <property type="project" value="UniProtKB-KW"/>
</dbReference>
<dbReference type="GO" id="GO:0005634">
    <property type="term" value="C:nucleus"/>
    <property type="evidence" value="ECO:0007669"/>
    <property type="project" value="UniProtKB-SubCell"/>
</dbReference>
<dbReference type="PROSITE" id="PS00108">
    <property type="entry name" value="PROTEIN_KINASE_ST"/>
    <property type="match status" value="1"/>
</dbReference>
<evidence type="ECO:0000256" key="10">
    <source>
        <dbReference type="ARBA" id="ARBA00022741"/>
    </source>
</evidence>
<keyword evidence="14" id="KW-0995">Kinetochore</keyword>
<evidence type="ECO:0000256" key="22">
    <source>
        <dbReference type="ARBA" id="ARBA00062095"/>
    </source>
</evidence>
<evidence type="ECO:0000256" key="13">
    <source>
        <dbReference type="ARBA" id="ARBA00022829"/>
    </source>
</evidence>
<dbReference type="Proteomes" id="UP000299084">
    <property type="component" value="Unassembled WGS sequence"/>
</dbReference>
<feature type="region of interest" description="Disordered" evidence="26">
    <location>
        <begin position="434"/>
        <end position="471"/>
    </location>
</feature>
<keyword evidence="12 29" id="KW-0418">Kinase</keyword>
<evidence type="ECO:0000313" key="30">
    <source>
        <dbReference type="Proteomes" id="UP000299084"/>
    </source>
</evidence>
<dbReference type="InterPro" id="IPR017441">
    <property type="entry name" value="Protein_kinase_ATP_BS"/>
</dbReference>
<keyword evidence="6" id="KW-0597">Phosphoprotein</keyword>
<dbReference type="STRING" id="9838.ENSCDRP00005029764"/>
<feature type="domain" description="Protein kinase" evidence="27">
    <location>
        <begin position="685"/>
        <end position="995"/>
    </location>
</feature>
<keyword evidence="4" id="KW-0158">Chromosome</keyword>
<keyword evidence="15 25" id="KW-0067">ATP-binding</keyword>
<proteinExistence type="predicted"/>
<feature type="compositionally biased region" description="Polar residues" evidence="26">
    <location>
        <begin position="610"/>
        <end position="625"/>
    </location>
</feature>
<dbReference type="SMART" id="SM00777">
    <property type="entry name" value="Mad3_BUB1_I"/>
    <property type="match status" value="1"/>
</dbReference>
<dbReference type="Pfam" id="PF08311">
    <property type="entry name" value="Mad3_BUB1_I"/>
    <property type="match status" value="1"/>
</dbReference>
<evidence type="ECO:0000259" key="28">
    <source>
        <dbReference type="PROSITE" id="PS51489"/>
    </source>
</evidence>
<dbReference type="InterPro" id="IPR011009">
    <property type="entry name" value="Kinase-like_dom_sf"/>
</dbReference>
<evidence type="ECO:0000256" key="21">
    <source>
        <dbReference type="ARBA" id="ARBA00048679"/>
    </source>
</evidence>
<dbReference type="PANTHER" id="PTHR14030:SF26">
    <property type="entry name" value="MITOTIC CHECKPOINT SERINE_THREONINE-PROTEIN KINASE BUB1"/>
    <property type="match status" value="1"/>
</dbReference>
<dbReference type="GO" id="GO:0007094">
    <property type="term" value="P:mitotic spindle assembly checkpoint signaling"/>
    <property type="evidence" value="ECO:0007669"/>
    <property type="project" value="InterPro"/>
</dbReference>
<evidence type="ECO:0000256" key="5">
    <source>
        <dbReference type="ARBA" id="ARBA00022527"/>
    </source>
</evidence>
<evidence type="ECO:0000256" key="6">
    <source>
        <dbReference type="ARBA" id="ARBA00022553"/>
    </source>
</evidence>
<comment type="caution">
    <text evidence="29">The sequence shown here is derived from an EMBL/GenBank/DDBJ whole genome shotgun (WGS) entry which is preliminary data.</text>
</comment>
<dbReference type="SMART" id="SM00220">
    <property type="entry name" value="S_TKc"/>
    <property type="match status" value="1"/>
</dbReference>
<evidence type="ECO:0000256" key="14">
    <source>
        <dbReference type="ARBA" id="ARBA00022838"/>
    </source>
</evidence>
<dbReference type="Gene3D" id="1.10.510.10">
    <property type="entry name" value="Transferase(Phosphotransferase) domain 1"/>
    <property type="match status" value="1"/>
</dbReference>
<evidence type="ECO:0000256" key="24">
    <source>
        <dbReference type="ARBA" id="ARBA00079871"/>
    </source>
</evidence>
<comment type="subcellular location">
    <subcellularLocation>
        <location evidence="2">Chromosome</location>
        <location evidence="2">Centromere</location>
        <location evidence="2">Kinetochore</location>
    </subcellularLocation>
    <subcellularLocation>
        <location evidence="1">Nucleus</location>
    </subcellularLocation>
</comment>
<keyword evidence="8" id="KW-0808">Transferase</keyword>
<evidence type="ECO:0000256" key="26">
    <source>
        <dbReference type="SAM" id="MobiDB-lite"/>
    </source>
</evidence>
<dbReference type="AlphaFoldDB" id="A0A5N4CD84"/>
<keyword evidence="16" id="KW-0832">Ubl conjugation</keyword>
<evidence type="ECO:0000256" key="11">
    <source>
        <dbReference type="ARBA" id="ARBA00022776"/>
    </source>
</evidence>
<dbReference type="PROSITE" id="PS00107">
    <property type="entry name" value="PROTEIN_KINASE_ATP"/>
    <property type="match status" value="1"/>
</dbReference>
<dbReference type="GO" id="GO:0006915">
    <property type="term" value="P:apoptotic process"/>
    <property type="evidence" value="ECO:0007669"/>
    <property type="project" value="UniProtKB-KW"/>
</dbReference>
<evidence type="ECO:0000256" key="18">
    <source>
        <dbReference type="ARBA" id="ARBA00023306"/>
    </source>
</evidence>
<evidence type="ECO:0000256" key="16">
    <source>
        <dbReference type="ARBA" id="ARBA00022843"/>
    </source>
</evidence>
<dbReference type="SUPFAM" id="SSF56112">
    <property type="entry name" value="Protein kinase-like (PK-like)"/>
    <property type="match status" value="1"/>
</dbReference>
<dbReference type="EC" id="2.7.11.1" evidence="3"/>
<dbReference type="FunFam" id="1.25.40.430:FF:000001">
    <property type="entry name" value="Mitotic checkpoint serine/threonine-protein kinase BUB1"/>
    <property type="match status" value="1"/>
</dbReference>
<keyword evidence="9" id="KW-0053">Apoptosis</keyword>
<evidence type="ECO:0000313" key="29">
    <source>
        <dbReference type="EMBL" id="KAB1256903.1"/>
    </source>
</evidence>
<dbReference type="FunFam" id="1.10.510.10:FF:000390">
    <property type="entry name" value="Mitotic checkpoint serine/threonine-protein kinase BUB1"/>
    <property type="match status" value="1"/>
</dbReference>
<keyword evidence="17" id="KW-0539">Nucleus</keyword>
<evidence type="ECO:0000256" key="23">
    <source>
        <dbReference type="ARBA" id="ARBA00074401"/>
    </source>
</evidence>
<evidence type="ECO:0000256" key="12">
    <source>
        <dbReference type="ARBA" id="ARBA00022777"/>
    </source>
</evidence>
<protein>
    <recommendedName>
        <fullName evidence="23">Mitotic checkpoint serine/threonine-protein kinase BUB1</fullName>
        <ecNumber evidence="3">2.7.11.1</ecNumber>
    </recommendedName>
    <alternativeName>
        <fullName evidence="24">BUB1A</fullName>
    </alternativeName>
</protein>
<dbReference type="GO" id="GO:0000776">
    <property type="term" value="C:kinetochore"/>
    <property type="evidence" value="ECO:0007669"/>
    <property type="project" value="UniProtKB-KW"/>
</dbReference>
<dbReference type="PANTHER" id="PTHR14030">
    <property type="entry name" value="MITOTIC CHECKPOINT SERINE/THREONINE-PROTEIN KINASE BUB1"/>
    <property type="match status" value="1"/>
</dbReference>
<evidence type="ECO:0000256" key="8">
    <source>
        <dbReference type="ARBA" id="ARBA00022679"/>
    </source>
</evidence>
<evidence type="ECO:0000259" key="27">
    <source>
        <dbReference type="PROSITE" id="PS50011"/>
    </source>
</evidence>
<reference evidence="29 30" key="1">
    <citation type="journal article" date="2019" name="Mol. Ecol. Resour.">
        <title>Improving Illumina assemblies with Hi-C and long reads: an example with the North African dromedary.</title>
        <authorList>
            <person name="Elbers J.P."/>
            <person name="Rogers M.F."/>
            <person name="Perelman P.L."/>
            <person name="Proskuryakova A.A."/>
            <person name="Serdyukova N.A."/>
            <person name="Johnson W.E."/>
            <person name="Horin P."/>
            <person name="Corander J."/>
            <person name="Murphy D."/>
            <person name="Burger P.A."/>
        </authorList>
    </citation>
    <scope>NUCLEOTIDE SEQUENCE [LARGE SCALE GENOMIC DNA]</scope>
    <source>
        <strain evidence="29">Drom800</strain>
        <tissue evidence="29">Blood</tissue>
    </source>
</reference>
<keyword evidence="13" id="KW-0159">Chromosome partition</keyword>
<evidence type="ECO:0000256" key="25">
    <source>
        <dbReference type="PROSITE-ProRule" id="PRU10141"/>
    </source>
</evidence>
<evidence type="ECO:0000256" key="15">
    <source>
        <dbReference type="ARBA" id="ARBA00022840"/>
    </source>
</evidence>
<keyword evidence="19" id="KW-0137">Centromere</keyword>
<dbReference type="PROSITE" id="PS50011">
    <property type="entry name" value="PROTEIN_KINASE_DOM"/>
    <property type="match status" value="1"/>
</dbReference>
<dbReference type="GO" id="GO:0007059">
    <property type="term" value="P:chromosome segregation"/>
    <property type="evidence" value="ECO:0007669"/>
    <property type="project" value="UniProtKB-KW"/>
</dbReference>
<dbReference type="InterPro" id="IPR000719">
    <property type="entry name" value="Prot_kinase_dom"/>
</dbReference>
<name>A0A5N4CD84_CAMDR</name>
<dbReference type="EMBL" id="JWIN03000028">
    <property type="protein sequence ID" value="KAB1256903.1"/>
    <property type="molecule type" value="Genomic_DNA"/>
</dbReference>
<organism evidence="29 30">
    <name type="scientific">Camelus dromedarius</name>
    <name type="common">Dromedary</name>
    <name type="synonym">Arabian camel</name>
    <dbReference type="NCBI Taxonomy" id="9838"/>
    <lineage>
        <taxon>Eukaryota</taxon>
        <taxon>Metazoa</taxon>
        <taxon>Chordata</taxon>
        <taxon>Craniata</taxon>
        <taxon>Vertebrata</taxon>
        <taxon>Euteleostomi</taxon>
        <taxon>Mammalia</taxon>
        <taxon>Eutheria</taxon>
        <taxon>Laurasiatheria</taxon>
        <taxon>Artiodactyla</taxon>
        <taxon>Tylopoda</taxon>
        <taxon>Camelidae</taxon>
        <taxon>Camelus</taxon>
    </lineage>
</organism>
<evidence type="ECO:0000256" key="3">
    <source>
        <dbReference type="ARBA" id="ARBA00012513"/>
    </source>
</evidence>
<dbReference type="InterPro" id="IPR015661">
    <property type="entry name" value="Bub1/Mad3"/>
</dbReference>
<feature type="domain" description="BUB1 N-terminal" evidence="28">
    <location>
        <begin position="11"/>
        <end position="168"/>
    </location>
</feature>
<evidence type="ECO:0000256" key="2">
    <source>
        <dbReference type="ARBA" id="ARBA00004629"/>
    </source>
</evidence>
<keyword evidence="7" id="KW-0132">Cell division</keyword>
<dbReference type="Gene3D" id="1.25.40.430">
    <property type="match status" value="1"/>
</dbReference>
<dbReference type="PROSITE" id="PS51489">
    <property type="entry name" value="BUB1_N"/>
    <property type="match status" value="1"/>
</dbReference>
<dbReference type="Gene3D" id="6.10.130.20">
    <property type="match status" value="1"/>
</dbReference>
<evidence type="ECO:0000256" key="19">
    <source>
        <dbReference type="ARBA" id="ARBA00023328"/>
    </source>
</evidence>
<comment type="catalytic activity">
    <reaction evidence="20">
        <text>L-threonyl-[protein] + ATP = O-phospho-L-threonyl-[protein] + ADP + H(+)</text>
        <dbReference type="Rhea" id="RHEA:46608"/>
        <dbReference type="Rhea" id="RHEA-COMP:11060"/>
        <dbReference type="Rhea" id="RHEA-COMP:11605"/>
        <dbReference type="ChEBI" id="CHEBI:15378"/>
        <dbReference type="ChEBI" id="CHEBI:30013"/>
        <dbReference type="ChEBI" id="CHEBI:30616"/>
        <dbReference type="ChEBI" id="CHEBI:61977"/>
        <dbReference type="ChEBI" id="CHEBI:456216"/>
        <dbReference type="EC" id="2.7.11.1"/>
    </reaction>
</comment>
<dbReference type="InterPro" id="IPR008271">
    <property type="entry name" value="Ser/Thr_kinase_AS"/>
</dbReference>
<keyword evidence="5" id="KW-0723">Serine/threonine-protein kinase</keyword>
<keyword evidence="18" id="KW-0131">Cell cycle</keyword>
<sequence>MDNPENVFQMFEAHMQSYKGDDPLGEWESYMQWVEENFPENKEYLTTLLEHLMKEFLDKKRYHNDPRFINYCLKFAECNSDLHQFFEFLYNHGIGTQSAPLYVAWAGHLEGRGQWQHASAVFRRGIQNQAEPGELLQQQYRLFQTRLTETHVPTQAAADVQQVVMYCKEKLIRGESEFSFEELRAQKYNQRRKHEQWVNEDRHYMRRKEANAFEEELLKQKMDELHKKLHQVVETSRENPPSSQERSEVNPTRLGPHAGSQQEVRAPSPPAINQQTSKSTGEKQGEVPPVVPLAANAVTAALVSPAVSQIVAPPVSLTAQPMTDSMFTAAGKDARCVNKNNHEFKPQSAAELKEGCETHKVVNTSSFHTTPNTSLGLVQATPSKVQPSPTVHTKEALGFIMNMFQAPTLPDISDDKDEWPSLDQNEDAFEAQFQSNDSLLPQPKNKPAGARTFGERSMSRFPSKPNEVPHTEELLDDSTVWGVRCTRALAPSPRSPGDFRAAARLASTPFHKPPVDSGHPLEDKENVMARQYTHVTLDSCEGNTVEPSKEGKCSPVQEKSLEPAFPTELPSVSLLRLGQPSAAVLTSEAERGLEACKLTDPDFVTAEGPSDTSVRPQAGQMQTGPLRNIDVPNFTIEDPWDEELILKLLSGLPKPVTSYPNTYEWHCRLPAIKPKTEFQLGSLLVYVDHLLGEGAFAQVYEVTHGDVNDSKNKQKFILKVQKPASPWEFYVGTQLMERLKPSARHMFIKFYSAHLFQNGSVLVGELYSYGTLLNAVNLYKNTPEKAMPQALVLSFAIRMLSMIEQIHGCEIIHGDIKPDNFILGNRQVVRLQRVPLPFLEQDGEDDDLSAGLALIDLGQSIDMKLFPKGTAFTGKCETSGFQCIEMISNKPWNYQIDYFGVAATVYCMLFGTYMKVRHEGGIWRPEGLFRRLPHLDMWSEFFHIMLNIPDCHHFPSLDLLRQKLKKVLQEHYANKIKTLRNRLIVLLLEYKRSRK</sequence>
<dbReference type="Pfam" id="PF00069">
    <property type="entry name" value="Pkinase"/>
    <property type="match status" value="1"/>
</dbReference>
<keyword evidence="30" id="KW-1185">Reference proteome</keyword>
<evidence type="ECO:0000256" key="4">
    <source>
        <dbReference type="ARBA" id="ARBA00022454"/>
    </source>
</evidence>
<evidence type="ECO:0000256" key="17">
    <source>
        <dbReference type="ARBA" id="ARBA00023242"/>
    </source>
</evidence>
<comment type="subunit">
    <text evidence="22">Interacts with BUB3 and KNL1. Interacts (when phosphorylated) with PLK1. The BUB1-BUB3 complex interacts with MAD1L1.</text>
</comment>
<feature type="region of interest" description="Disordered" evidence="26">
    <location>
        <begin position="232"/>
        <end position="287"/>
    </location>
</feature>
<evidence type="ECO:0000256" key="9">
    <source>
        <dbReference type="ARBA" id="ARBA00022703"/>
    </source>
</evidence>
<dbReference type="InterPro" id="IPR013212">
    <property type="entry name" value="Mad3/Bub1_I"/>
</dbReference>
<accession>A0A5N4CD84</accession>
<evidence type="ECO:0000256" key="7">
    <source>
        <dbReference type="ARBA" id="ARBA00022618"/>
    </source>
</evidence>
<keyword evidence="11" id="KW-0498">Mitosis</keyword>
<comment type="catalytic activity">
    <reaction evidence="21">
        <text>L-seryl-[protein] + ATP = O-phospho-L-seryl-[protein] + ADP + H(+)</text>
        <dbReference type="Rhea" id="RHEA:17989"/>
        <dbReference type="Rhea" id="RHEA-COMP:9863"/>
        <dbReference type="Rhea" id="RHEA-COMP:11604"/>
        <dbReference type="ChEBI" id="CHEBI:15378"/>
        <dbReference type="ChEBI" id="CHEBI:29999"/>
        <dbReference type="ChEBI" id="CHEBI:30616"/>
        <dbReference type="ChEBI" id="CHEBI:83421"/>
        <dbReference type="ChEBI" id="CHEBI:456216"/>
        <dbReference type="EC" id="2.7.11.1"/>
    </reaction>
</comment>
<keyword evidence="10 25" id="KW-0547">Nucleotide-binding</keyword>
<evidence type="ECO:0000256" key="1">
    <source>
        <dbReference type="ARBA" id="ARBA00004123"/>
    </source>
</evidence>
<dbReference type="GO" id="GO:0051301">
    <property type="term" value="P:cell division"/>
    <property type="evidence" value="ECO:0007669"/>
    <property type="project" value="UniProtKB-KW"/>
</dbReference>
<dbReference type="GO" id="GO:0005524">
    <property type="term" value="F:ATP binding"/>
    <property type="evidence" value="ECO:0007669"/>
    <property type="project" value="UniProtKB-UniRule"/>
</dbReference>
<gene>
    <name evidence="29" type="ORF">Cadr_000029919</name>
</gene>